<dbReference type="EMBL" id="JADYXP020000005">
    <property type="protein sequence ID" value="KAL0123788.1"/>
    <property type="molecule type" value="Genomic_DNA"/>
</dbReference>
<feature type="region of interest" description="Disordered" evidence="1">
    <location>
        <begin position="1"/>
        <end position="35"/>
    </location>
</feature>
<gene>
    <name evidence="2" type="ORF">PUN28_005955</name>
</gene>
<name>A0AAW2G821_9HYME</name>
<evidence type="ECO:0000313" key="3">
    <source>
        <dbReference type="Proteomes" id="UP001430953"/>
    </source>
</evidence>
<keyword evidence="3" id="KW-1185">Reference proteome</keyword>
<dbReference type="AlphaFoldDB" id="A0AAW2G821"/>
<protein>
    <submittedName>
        <fullName evidence="2">Uncharacterized protein</fullName>
    </submittedName>
</protein>
<evidence type="ECO:0000256" key="1">
    <source>
        <dbReference type="SAM" id="MobiDB-lite"/>
    </source>
</evidence>
<organism evidence="2 3">
    <name type="scientific">Cardiocondyla obscurior</name>
    <dbReference type="NCBI Taxonomy" id="286306"/>
    <lineage>
        <taxon>Eukaryota</taxon>
        <taxon>Metazoa</taxon>
        <taxon>Ecdysozoa</taxon>
        <taxon>Arthropoda</taxon>
        <taxon>Hexapoda</taxon>
        <taxon>Insecta</taxon>
        <taxon>Pterygota</taxon>
        <taxon>Neoptera</taxon>
        <taxon>Endopterygota</taxon>
        <taxon>Hymenoptera</taxon>
        <taxon>Apocrita</taxon>
        <taxon>Aculeata</taxon>
        <taxon>Formicoidea</taxon>
        <taxon>Formicidae</taxon>
        <taxon>Myrmicinae</taxon>
        <taxon>Cardiocondyla</taxon>
    </lineage>
</organism>
<accession>A0AAW2G821</accession>
<comment type="caution">
    <text evidence="2">The sequence shown here is derived from an EMBL/GenBank/DDBJ whole genome shotgun (WGS) entry which is preliminary data.</text>
</comment>
<dbReference type="Proteomes" id="UP001430953">
    <property type="component" value="Unassembled WGS sequence"/>
</dbReference>
<evidence type="ECO:0000313" key="2">
    <source>
        <dbReference type="EMBL" id="KAL0123788.1"/>
    </source>
</evidence>
<reference evidence="2 3" key="1">
    <citation type="submission" date="2023-03" db="EMBL/GenBank/DDBJ databases">
        <title>High recombination rates correlate with genetic variation in Cardiocondyla obscurior ants.</title>
        <authorList>
            <person name="Errbii M."/>
        </authorList>
    </citation>
    <scope>NUCLEOTIDE SEQUENCE [LARGE SCALE GENOMIC DNA]</scope>
    <source>
        <strain evidence="2">Alpha-2009</strain>
        <tissue evidence="2">Whole body</tissue>
    </source>
</reference>
<proteinExistence type="predicted"/>
<sequence length="86" mass="9411">MSGFQVGTCPPDSHGPKCSQAQRKGRTGADLRKEQGEEMGCSVPCMHFAPNPRRIQCECRGDGALTRTTIQTPGYLETREMGLKRA</sequence>